<dbReference type="GO" id="GO:0000271">
    <property type="term" value="P:polysaccharide biosynthetic process"/>
    <property type="evidence" value="ECO:0007669"/>
    <property type="project" value="InterPro"/>
</dbReference>
<dbReference type="RefSeq" id="WP_267143582.1">
    <property type="nucleotide sequence ID" value="NZ_JAODIL010000078.1"/>
</dbReference>
<dbReference type="Pfam" id="PF05159">
    <property type="entry name" value="Capsule_synth"/>
    <property type="match status" value="1"/>
</dbReference>
<protein>
    <recommendedName>
        <fullName evidence="3">Capsular polysaccharide biosynthesis protein</fullName>
    </recommendedName>
</protein>
<gene>
    <name evidence="1" type="ORF">N5923_15205</name>
</gene>
<name>A0A9J6PXV7_9GAMM</name>
<dbReference type="EMBL" id="JAODIM010000042">
    <property type="protein sequence ID" value="MCU5778839.1"/>
    <property type="molecule type" value="Genomic_DNA"/>
</dbReference>
<evidence type="ECO:0000313" key="1">
    <source>
        <dbReference type="EMBL" id="MCU5778839.1"/>
    </source>
</evidence>
<dbReference type="Proteomes" id="UP001064262">
    <property type="component" value="Unassembled WGS sequence"/>
</dbReference>
<accession>A0A9J6PXV7</accession>
<reference evidence="1" key="1">
    <citation type="submission" date="2022-09" db="EMBL/GenBank/DDBJ databases">
        <title>Winslowiella arboricola sp. nov., isolated from bleeding cankers on broadleaf hosts.</title>
        <authorList>
            <person name="Brady C."/>
            <person name="Kaur S."/>
            <person name="Crampton B."/>
            <person name="Maddock D."/>
            <person name="Arnold D."/>
            <person name="Denman S."/>
        </authorList>
    </citation>
    <scope>NUCLEOTIDE SEQUENCE</scope>
    <source>
        <strain evidence="1">BAC 15a-03b</strain>
    </source>
</reference>
<comment type="caution">
    <text evidence="1">The sequence shown here is derived from an EMBL/GenBank/DDBJ whole genome shotgun (WGS) entry which is preliminary data.</text>
</comment>
<evidence type="ECO:0000313" key="2">
    <source>
        <dbReference type="Proteomes" id="UP001064262"/>
    </source>
</evidence>
<evidence type="ECO:0008006" key="3">
    <source>
        <dbReference type="Google" id="ProtNLM"/>
    </source>
</evidence>
<dbReference type="AlphaFoldDB" id="A0A9J6PXV7"/>
<proteinExistence type="predicted"/>
<dbReference type="GO" id="GO:0015774">
    <property type="term" value="P:polysaccharide transport"/>
    <property type="evidence" value="ECO:0007669"/>
    <property type="project" value="InterPro"/>
</dbReference>
<organism evidence="1 2">
    <name type="scientific">Winslowiella arboricola</name>
    <dbReference type="NCBI Taxonomy" id="2978220"/>
    <lineage>
        <taxon>Bacteria</taxon>
        <taxon>Pseudomonadati</taxon>
        <taxon>Pseudomonadota</taxon>
        <taxon>Gammaproteobacteria</taxon>
        <taxon>Enterobacterales</taxon>
        <taxon>Erwiniaceae</taxon>
        <taxon>Winslowiella</taxon>
    </lineage>
</organism>
<sequence length="398" mass="45578">MFYILVDDILKAKFFISFAKFDNVIYLTNKPSCYLFLKLKTTREVIFLKSINNAKADVDIERLKNTISVLNGRQSLSNAVKNYQQVFFALFNTLKSRLSSNDTVVLFNGNHASAIATADFFRSHNAKTLYSEISNLPGKMIFDPSGVNAQSVLFKRPEILDTLPIVADEVHKKWVARYIDYKSSPLPQSRINVKTYAVIAFDDFMSRIFPLFIREDSLPLSKKINMFIDKYKSRKILASNIRANLDVDSEYVFYPTQVTSDTQLKINSEVDNIGAINKIIELEKGQAIYVKIHPAESDISTINFFRALADEKKIILVNNNTIELIRKARKVYTINSTVGLESLIFEKDLVVLGRAIYSNFNSSRLQQYIHSYLVDLDYFGENDINSSHIDKMKELTEI</sequence>
<dbReference type="InterPro" id="IPR007833">
    <property type="entry name" value="Capsule_polysaccharide_synth"/>
</dbReference>
<keyword evidence="2" id="KW-1185">Reference proteome</keyword>